<dbReference type="GeneID" id="101860192"/>
<dbReference type="InterPro" id="IPR052217">
    <property type="entry name" value="Mito/Peroxisomal_Carrier"/>
</dbReference>
<dbReference type="PROSITE" id="PS50920">
    <property type="entry name" value="SOLCAR"/>
    <property type="match status" value="3"/>
</dbReference>
<evidence type="ECO:0000256" key="11">
    <source>
        <dbReference type="SAM" id="Phobius"/>
    </source>
</evidence>
<dbReference type="Gene3D" id="1.50.40.10">
    <property type="entry name" value="Mitochondrial carrier domain"/>
    <property type="match status" value="2"/>
</dbReference>
<sequence>MTKRETEQWSVQRPSNNTRYHLLGSRSTSTGKQIKIVISGQLGLPYESKMGPGRRSISLCVPEVNSKPYRQYADVVPVVVSEKKEPEQGGVGLSNLFTYSNLVHAVSGATGSVVAISVFYPLDTVRTRLQVDDQRRAKNTFQVLKDIFTEEGLEGLYRGWFPVVTAICCSNFVYFYSYNGIKSSLLGKRKKTSPLVDLCVGFAAGILNVLITTPLWVANTRLKLQGAKLYTEHYQQGGSSLPGDSVRYNGIIDCLRKILETEGVKKLWSGTVPSLLLASNPAIQFMVYEALKRYFRRTLKVEELSGLMYFLIGAIAKAVATVVTYPLQVVQSRLRAGYAKLETSQTLLENLIHLVRTRGFGSLYKGMESKLLQTVLTAALMFFTYEKISSTIFHLMSAGKGKA</sequence>
<evidence type="ECO:0000256" key="1">
    <source>
        <dbReference type="ARBA" id="ARBA00004585"/>
    </source>
</evidence>
<evidence type="ECO:0000313" key="12">
    <source>
        <dbReference type="Proteomes" id="UP000694888"/>
    </source>
</evidence>
<dbReference type="PANTHER" id="PTHR45939">
    <property type="entry name" value="PEROXISOMAL MEMBRANE PROTEIN PMP34-RELATED"/>
    <property type="match status" value="1"/>
</dbReference>
<evidence type="ECO:0000256" key="9">
    <source>
        <dbReference type="PROSITE-ProRule" id="PRU00282"/>
    </source>
</evidence>
<keyword evidence="12" id="KW-1185">Reference proteome</keyword>
<evidence type="ECO:0000256" key="8">
    <source>
        <dbReference type="ARBA" id="ARBA00023140"/>
    </source>
</evidence>
<keyword evidence="8" id="KW-0576">Peroxisome</keyword>
<dbReference type="InterPro" id="IPR018108">
    <property type="entry name" value="MCP_transmembrane"/>
</dbReference>
<dbReference type="RefSeq" id="XP_005105779.2">
    <property type="nucleotide sequence ID" value="XM_005105722.3"/>
</dbReference>
<feature type="transmembrane region" description="Helical" evidence="11">
    <location>
        <begin position="159"/>
        <end position="177"/>
    </location>
</feature>
<feature type="repeat" description="Solcar" evidence="9">
    <location>
        <begin position="192"/>
        <end position="294"/>
    </location>
</feature>
<keyword evidence="5" id="KW-0677">Repeat</keyword>
<reference evidence="13" key="1">
    <citation type="submission" date="2025-08" db="UniProtKB">
        <authorList>
            <consortium name="RefSeq"/>
        </authorList>
    </citation>
    <scope>IDENTIFICATION</scope>
</reference>
<evidence type="ECO:0000256" key="10">
    <source>
        <dbReference type="RuleBase" id="RU000488"/>
    </source>
</evidence>
<organism evidence="12 13">
    <name type="scientific">Aplysia californica</name>
    <name type="common">California sea hare</name>
    <dbReference type="NCBI Taxonomy" id="6500"/>
    <lineage>
        <taxon>Eukaryota</taxon>
        <taxon>Metazoa</taxon>
        <taxon>Spiralia</taxon>
        <taxon>Lophotrochozoa</taxon>
        <taxon>Mollusca</taxon>
        <taxon>Gastropoda</taxon>
        <taxon>Heterobranchia</taxon>
        <taxon>Euthyneura</taxon>
        <taxon>Tectipleura</taxon>
        <taxon>Aplysiida</taxon>
        <taxon>Aplysioidea</taxon>
        <taxon>Aplysiidae</taxon>
        <taxon>Aplysia</taxon>
    </lineage>
</organism>
<protein>
    <submittedName>
        <fullName evidence="13">Peroxisomal membrane protein PMP34</fullName>
    </submittedName>
</protein>
<feature type="transmembrane region" description="Helical" evidence="11">
    <location>
        <begin position="102"/>
        <end position="122"/>
    </location>
</feature>
<comment type="subcellular location">
    <subcellularLocation>
        <location evidence="1">Peroxisome membrane</location>
        <topology evidence="1">Multi-pass membrane protein</topology>
    </subcellularLocation>
</comment>
<feature type="transmembrane region" description="Helical" evidence="11">
    <location>
        <begin position="307"/>
        <end position="327"/>
    </location>
</feature>
<comment type="similarity">
    <text evidence="2 10">Belongs to the mitochondrial carrier (TC 2.A.29) family.</text>
</comment>
<feature type="transmembrane region" description="Helical" evidence="11">
    <location>
        <begin position="198"/>
        <end position="217"/>
    </location>
</feature>
<evidence type="ECO:0000256" key="5">
    <source>
        <dbReference type="ARBA" id="ARBA00022737"/>
    </source>
</evidence>
<dbReference type="PANTHER" id="PTHR45939:SF5">
    <property type="entry name" value="PEROXISOMAL MEMBRANE PROTEIN PMP34"/>
    <property type="match status" value="1"/>
</dbReference>
<evidence type="ECO:0000256" key="2">
    <source>
        <dbReference type="ARBA" id="ARBA00006375"/>
    </source>
</evidence>
<dbReference type="SUPFAM" id="SSF103506">
    <property type="entry name" value="Mitochondrial carrier"/>
    <property type="match status" value="1"/>
</dbReference>
<keyword evidence="3 10" id="KW-0813">Transport</keyword>
<feature type="repeat" description="Solcar" evidence="9">
    <location>
        <begin position="99"/>
        <end position="184"/>
    </location>
</feature>
<evidence type="ECO:0000313" key="13">
    <source>
        <dbReference type="RefSeq" id="XP_005105779.2"/>
    </source>
</evidence>
<keyword evidence="6 11" id="KW-1133">Transmembrane helix</keyword>
<dbReference type="Proteomes" id="UP000694888">
    <property type="component" value="Unplaced"/>
</dbReference>
<evidence type="ECO:0000256" key="7">
    <source>
        <dbReference type="ARBA" id="ARBA00023136"/>
    </source>
</evidence>
<evidence type="ECO:0000256" key="3">
    <source>
        <dbReference type="ARBA" id="ARBA00022448"/>
    </source>
</evidence>
<keyword evidence="4 9" id="KW-0812">Transmembrane</keyword>
<dbReference type="InterPro" id="IPR023395">
    <property type="entry name" value="MCP_dom_sf"/>
</dbReference>
<keyword evidence="7 9" id="KW-0472">Membrane</keyword>
<feature type="repeat" description="Solcar" evidence="9">
    <location>
        <begin position="304"/>
        <end position="391"/>
    </location>
</feature>
<evidence type="ECO:0000256" key="4">
    <source>
        <dbReference type="ARBA" id="ARBA00022692"/>
    </source>
</evidence>
<dbReference type="Pfam" id="PF00153">
    <property type="entry name" value="Mito_carr"/>
    <property type="match status" value="3"/>
</dbReference>
<name>A0ABM0K0C8_APLCA</name>
<accession>A0ABM0K0C8</accession>
<gene>
    <name evidence="13" type="primary">LOC101860192</name>
</gene>
<proteinExistence type="inferred from homology"/>
<evidence type="ECO:0000256" key="6">
    <source>
        <dbReference type="ARBA" id="ARBA00022989"/>
    </source>
</evidence>